<reference evidence="2 3" key="1">
    <citation type="submission" date="2018-06" db="EMBL/GenBank/DDBJ databases">
        <title>Draft Genome Sequence of a Novel Marine Bacterium Related to the Verrucomicrobia.</title>
        <authorList>
            <person name="Vosseberg J."/>
            <person name="Martijn J."/>
            <person name="Ettema T.J.G."/>
        </authorList>
    </citation>
    <scope>NUCLEOTIDE SEQUENCE [LARGE SCALE GENOMIC DNA]</scope>
    <source>
        <strain evidence="2">TARA_B100001123</strain>
    </source>
</reference>
<evidence type="ECO:0000259" key="1">
    <source>
        <dbReference type="Pfam" id="PF04909"/>
    </source>
</evidence>
<dbReference type="AlphaFoldDB" id="A0A2Z4ACM9"/>
<accession>A0A2Z4ACM9</accession>
<feature type="domain" description="Amidohydrolase-related" evidence="1">
    <location>
        <begin position="255"/>
        <end position="357"/>
    </location>
</feature>
<evidence type="ECO:0000313" key="3">
    <source>
        <dbReference type="Proteomes" id="UP000247465"/>
    </source>
</evidence>
<dbReference type="Proteomes" id="UP000247465">
    <property type="component" value="Chromosome"/>
</dbReference>
<dbReference type="KEGG" id="mtar:DF168_01080"/>
<dbReference type="PANTHER" id="PTHR43383:SF2">
    <property type="entry name" value="AMIDOHYDROLASE 2 FAMILY PROTEIN"/>
    <property type="match status" value="1"/>
</dbReference>
<dbReference type="EMBL" id="CP029803">
    <property type="protein sequence ID" value="AWT59883.1"/>
    <property type="molecule type" value="Genomic_DNA"/>
</dbReference>
<protein>
    <recommendedName>
        <fullName evidence="1">Amidohydrolase-related domain-containing protein</fullName>
    </recommendedName>
</protein>
<proteinExistence type="predicted"/>
<dbReference type="Pfam" id="PF04909">
    <property type="entry name" value="Amidohydro_2"/>
    <property type="match status" value="1"/>
</dbReference>
<sequence>MSTQLQEFVSQIKICDTHEHMWKQESWEADKPDILSEIFDNYVLADFVTAGLPESDKERLRNSSNPDISARFQSVETAWKAIQFTGYGQACSLIAKKFFGIEEITCHSLVQAQDSLPIQWEAKDRLAILRDEGGFHHIQTDDSSWECIRDESGPDFFLYDLSWATFCSGTFDLVSLREYSGIEVRNLNSLKIAMEKLFSLYGPLAIAVKSQHAYNRTLVWKERSEEEVSPLLQKRIKGKELTTEEKNCIGDWCWARGVEHAIEHNLPFKIHTGYYAGYNRMPINFIRAGNLCPLLAKYPKARFVLMHISYPYQEELIALAKHYRNVWVDMCWAWSINPHACTDFLRRYLHAAPINKLFAFGGDTYRPRAAVAYSIQARNRVVQALKKEIDNGEITEKQSIEIAQNILQNNQLECFDYNGRIQALESEKCKIE</sequence>
<dbReference type="InterPro" id="IPR006680">
    <property type="entry name" value="Amidohydro-rel"/>
</dbReference>
<dbReference type="InterPro" id="IPR032466">
    <property type="entry name" value="Metal_Hydrolase"/>
</dbReference>
<dbReference type="GO" id="GO:0016787">
    <property type="term" value="F:hydrolase activity"/>
    <property type="evidence" value="ECO:0007669"/>
    <property type="project" value="InterPro"/>
</dbReference>
<dbReference type="Gene3D" id="3.20.20.140">
    <property type="entry name" value="Metal-dependent hydrolases"/>
    <property type="match status" value="1"/>
</dbReference>
<evidence type="ECO:0000313" key="2">
    <source>
        <dbReference type="EMBL" id="AWT59883.1"/>
    </source>
</evidence>
<gene>
    <name evidence="2" type="ORF">DF168_01080</name>
</gene>
<organism evidence="2 3">
    <name type="scientific">Candidatus Moanibacter tarae</name>
    <dbReference type="NCBI Taxonomy" id="2200854"/>
    <lineage>
        <taxon>Bacteria</taxon>
        <taxon>Pseudomonadati</taxon>
        <taxon>Verrucomicrobiota</taxon>
        <taxon>Opitutia</taxon>
        <taxon>Puniceicoccales</taxon>
        <taxon>Puniceicoccales incertae sedis</taxon>
        <taxon>Candidatus Moanibacter</taxon>
    </lineage>
</organism>
<name>A0A2Z4ACM9_9BACT</name>
<dbReference type="PANTHER" id="PTHR43383">
    <property type="entry name" value="NODULIN 6"/>
    <property type="match status" value="1"/>
</dbReference>
<dbReference type="SUPFAM" id="SSF51556">
    <property type="entry name" value="Metallo-dependent hydrolases"/>
    <property type="match status" value="1"/>
</dbReference>